<dbReference type="InterPro" id="IPR052628">
    <property type="entry name" value="CFAP70"/>
</dbReference>
<dbReference type="InterPro" id="IPR019734">
    <property type="entry name" value="TPR_rpt"/>
</dbReference>
<name>A0AAD9RIL9_9HYME</name>
<keyword evidence="1" id="KW-0677">Repeat</keyword>
<dbReference type="GO" id="GO:0070062">
    <property type="term" value="C:extracellular exosome"/>
    <property type="evidence" value="ECO:0007669"/>
    <property type="project" value="TreeGrafter"/>
</dbReference>
<dbReference type="Proteomes" id="UP001258017">
    <property type="component" value="Unassembled WGS sequence"/>
</dbReference>
<organism evidence="3 4">
    <name type="scientific">Odynerus spinipes</name>
    <dbReference type="NCBI Taxonomy" id="1348599"/>
    <lineage>
        <taxon>Eukaryota</taxon>
        <taxon>Metazoa</taxon>
        <taxon>Ecdysozoa</taxon>
        <taxon>Arthropoda</taxon>
        <taxon>Hexapoda</taxon>
        <taxon>Insecta</taxon>
        <taxon>Pterygota</taxon>
        <taxon>Neoptera</taxon>
        <taxon>Endopterygota</taxon>
        <taxon>Hymenoptera</taxon>
        <taxon>Apocrita</taxon>
        <taxon>Aculeata</taxon>
        <taxon>Vespoidea</taxon>
        <taxon>Vespidae</taxon>
        <taxon>Eumeninae</taxon>
        <taxon>Odynerus</taxon>
    </lineage>
</organism>
<comment type="caution">
    <text evidence="3">The sequence shown here is derived from an EMBL/GenBank/DDBJ whole genome shotgun (WGS) entry which is preliminary data.</text>
</comment>
<dbReference type="Pfam" id="PF13181">
    <property type="entry name" value="TPR_8"/>
    <property type="match status" value="1"/>
</dbReference>
<gene>
    <name evidence="3" type="ORF">KPH14_006195</name>
</gene>
<protein>
    <recommendedName>
        <fullName evidence="5">Tetratricopeptide repeat protein 18</fullName>
    </recommendedName>
</protein>
<dbReference type="InterPro" id="IPR011990">
    <property type="entry name" value="TPR-like_helical_dom_sf"/>
</dbReference>
<reference evidence="3" key="1">
    <citation type="submission" date="2021-08" db="EMBL/GenBank/DDBJ databases">
        <authorList>
            <person name="Misof B."/>
            <person name="Oliver O."/>
            <person name="Podsiadlowski L."/>
            <person name="Donath A."/>
            <person name="Peters R."/>
            <person name="Mayer C."/>
            <person name="Rust J."/>
            <person name="Gunkel S."/>
            <person name="Lesny P."/>
            <person name="Martin S."/>
            <person name="Oeyen J.P."/>
            <person name="Petersen M."/>
            <person name="Panagiotis P."/>
            <person name="Wilbrandt J."/>
            <person name="Tanja T."/>
        </authorList>
    </citation>
    <scope>NUCLEOTIDE SEQUENCE</scope>
    <source>
        <strain evidence="3">GBR_01_08_01A</strain>
        <tissue evidence="3">Thorax + abdomen</tissue>
    </source>
</reference>
<dbReference type="PANTHER" id="PTHR44314">
    <property type="entry name" value="CILIA- AND FLAGELLA-ASSOCIATED PROTEIN 70"/>
    <property type="match status" value="1"/>
</dbReference>
<evidence type="ECO:0000313" key="4">
    <source>
        <dbReference type="Proteomes" id="UP001258017"/>
    </source>
</evidence>
<dbReference type="GO" id="GO:0003341">
    <property type="term" value="P:cilium movement"/>
    <property type="evidence" value="ECO:0007669"/>
    <property type="project" value="TreeGrafter"/>
</dbReference>
<keyword evidence="4" id="KW-1185">Reference proteome</keyword>
<dbReference type="PANTHER" id="PTHR44314:SF1">
    <property type="entry name" value="CILIA- AND FLAGELLA-ASSOCIATED PROTEIN 70"/>
    <property type="match status" value="1"/>
</dbReference>
<proteinExistence type="predicted"/>
<evidence type="ECO:0000256" key="1">
    <source>
        <dbReference type="ARBA" id="ARBA00022737"/>
    </source>
</evidence>
<dbReference type="SUPFAM" id="SSF48452">
    <property type="entry name" value="TPR-like"/>
    <property type="match status" value="2"/>
</dbReference>
<keyword evidence="2" id="KW-0802">TPR repeat</keyword>
<evidence type="ECO:0000256" key="2">
    <source>
        <dbReference type="ARBA" id="ARBA00022803"/>
    </source>
</evidence>
<dbReference type="EMBL" id="JAIFRP010000053">
    <property type="protein sequence ID" value="KAK2580452.1"/>
    <property type="molecule type" value="Genomic_DNA"/>
</dbReference>
<sequence>MEKQNANDDPMYVSQEEIIERTIELTISSIENIVRNEDTTVVISVEHNSNVLGESKHIKIEAGVKEPPTVYDVNFSIEIPVSLDNPDSINPIVSVPILITVSNADNGENVTSNVAHERKKKTKLSAKTSEDSKSKIIGLCNLDLMPILLGETFYIEKLALETPKFIFNASSVSWPNLPRLTVILTQRESEFFPSNTYFNFLNITVESIFNLPSSFEENMEYKAVFCYRPKNPETIIYEGGKLIADRDVERTKRWKPLFYLQNRARLSKYKLACDYGDLKNSMVEELVLKDPLTTEVPRIEFNVMSRHLLHRDGVRKLQDHIMKYKFWPFQFMMSEKGIGSAKMKPKDISAKYPIYQCYVDLTELLFPGRAKTRVASQLYTYNPVDLAEKTAFDKNIFLMNTQVKEPKEKDKKGKASTKNTSIITEAEPLVSVPVVTEENEPVFVIIEIELYNPLIACRLTTDFSNLIRELTTPTPTKSFYPYNGDIAEDQYSKCIQTLINIMTDSYRDFCEEKNKIKEPSAGFQSSTSDTADQDSKFCYATEPDDLTCFVQYMFRTGAYLSIRSALKTKVTLLLDQKFKMPSYTLDSHEGQNFIISVYTYLVERMHMVVNKTMEGDISEDSSMNSTFETLYFYAEEAYELGCRDEARKHYTAAIEMNKHDPSTWINYAIFLLTIGDVERAEECCREAILLNDRHKFTLLIYGALLVGKKRYKEAEIFFRALTKLYPQFMEGWAILHLFYIRTDYYPGMDIAIRIAEKCMRNVDRDKKIDDREPLAWSMIHCPRDSVYTIAATFLLKLHLCDLAGIALAQEMSITGRSTHLLYYLAVQHYLLQRYEDALSHLKEAQCQYGLDYAISCLIGHCYFQEGNLEEALEFYEFANMVFDRPDEVHLLHLRMGICYEAKNDYEKAKKFFVYTCKSSPTCESWLRAGIAFYELNQLVEAEAALTEANKIDSCNANTWGYLCLLNLSLKRYDEFSQCYRQTIKNNLTDEKLLNAIKESMESLNYKVEIFQVT</sequence>
<dbReference type="GO" id="GO:0060271">
    <property type="term" value="P:cilium assembly"/>
    <property type="evidence" value="ECO:0007669"/>
    <property type="project" value="TreeGrafter"/>
</dbReference>
<accession>A0AAD9RIL9</accession>
<dbReference type="Pfam" id="PF13432">
    <property type="entry name" value="TPR_16"/>
    <property type="match status" value="1"/>
</dbReference>
<reference evidence="3" key="2">
    <citation type="journal article" date="2023" name="Commun. Biol.">
        <title>Intrasexual cuticular hydrocarbon dimorphism in a wasp sheds light on hydrocarbon biosynthesis genes in Hymenoptera.</title>
        <authorList>
            <person name="Moris V.C."/>
            <person name="Podsiadlowski L."/>
            <person name="Martin S."/>
            <person name="Oeyen J.P."/>
            <person name="Donath A."/>
            <person name="Petersen M."/>
            <person name="Wilbrandt J."/>
            <person name="Misof B."/>
            <person name="Liedtke D."/>
            <person name="Thamm M."/>
            <person name="Scheiner R."/>
            <person name="Schmitt T."/>
            <person name="Niehuis O."/>
        </authorList>
    </citation>
    <scope>NUCLEOTIDE SEQUENCE</scope>
    <source>
        <strain evidence="3">GBR_01_08_01A</strain>
    </source>
</reference>
<dbReference type="SMART" id="SM00028">
    <property type="entry name" value="TPR"/>
    <property type="match status" value="5"/>
</dbReference>
<dbReference type="GO" id="GO:0031514">
    <property type="term" value="C:motile cilium"/>
    <property type="evidence" value="ECO:0007669"/>
    <property type="project" value="TreeGrafter"/>
</dbReference>
<dbReference type="Gene3D" id="1.25.40.10">
    <property type="entry name" value="Tetratricopeptide repeat domain"/>
    <property type="match status" value="3"/>
</dbReference>
<evidence type="ECO:0008006" key="5">
    <source>
        <dbReference type="Google" id="ProtNLM"/>
    </source>
</evidence>
<evidence type="ECO:0000313" key="3">
    <source>
        <dbReference type="EMBL" id="KAK2580452.1"/>
    </source>
</evidence>
<dbReference type="AlphaFoldDB" id="A0AAD9RIL9"/>